<keyword evidence="2" id="KW-1185">Reference proteome</keyword>
<dbReference type="Proteomes" id="UP000245626">
    <property type="component" value="Unassembled WGS sequence"/>
</dbReference>
<dbReference type="EMBL" id="KZ820789">
    <property type="protein sequence ID" value="PWN46669.1"/>
    <property type="molecule type" value="Genomic_DNA"/>
</dbReference>
<organism evidence="1 2">
    <name type="scientific">Violaceomyces palustris</name>
    <dbReference type="NCBI Taxonomy" id="1673888"/>
    <lineage>
        <taxon>Eukaryota</taxon>
        <taxon>Fungi</taxon>
        <taxon>Dikarya</taxon>
        <taxon>Basidiomycota</taxon>
        <taxon>Ustilaginomycotina</taxon>
        <taxon>Ustilaginomycetes</taxon>
        <taxon>Violaceomycetales</taxon>
        <taxon>Violaceomycetaceae</taxon>
        <taxon>Violaceomyces</taxon>
    </lineage>
</organism>
<evidence type="ECO:0000313" key="1">
    <source>
        <dbReference type="EMBL" id="PWN46669.1"/>
    </source>
</evidence>
<evidence type="ECO:0000313" key="2">
    <source>
        <dbReference type="Proteomes" id="UP000245626"/>
    </source>
</evidence>
<accession>A0ACD0NLJ0</accession>
<sequence length="162" mass="18624">MGGGWFKLPTLRFHRLGDSPPDRENHLGGAPLNHILFLSLHDSARPRDSTPRTELDLSHDFFSIPGCKREGQLWMPTMGSQPYIVTVPHFGLRRTTSLRRWRRVEEKTRPCEFWLGTRHFSPLPDRLASSRSTFRKPVPVKIRRTQLARPLPLGSVFATCSE</sequence>
<proteinExistence type="predicted"/>
<gene>
    <name evidence="1" type="ORF">IE53DRAFT_16135</name>
</gene>
<name>A0ACD0NLJ0_9BASI</name>
<reference evidence="1 2" key="1">
    <citation type="journal article" date="2018" name="Mol. Biol. Evol.">
        <title>Broad Genomic Sampling Reveals a Smut Pathogenic Ancestry of the Fungal Clade Ustilaginomycotina.</title>
        <authorList>
            <person name="Kijpornyongpan T."/>
            <person name="Mondo S.J."/>
            <person name="Barry K."/>
            <person name="Sandor L."/>
            <person name="Lee J."/>
            <person name="Lipzen A."/>
            <person name="Pangilinan J."/>
            <person name="LaButti K."/>
            <person name="Hainaut M."/>
            <person name="Henrissat B."/>
            <person name="Grigoriev I.V."/>
            <person name="Spatafora J.W."/>
            <person name="Aime M.C."/>
        </authorList>
    </citation>
    <scope>NUCLEOTIDE SEQUENCE [LARGE SCALE GENOMIC DNA]</scope>
    <source>
        <strain evidence="1 2">SA 807</strain>
    </source>
</reference>
<protein>
    <submittedName>
        <fullName evidence="1">Uncharacterized protein</fullName>
    </submittedName>
</protein>